<dbReference type="CDD" id="cd00130">
    <property type="entry name" value="PAS"/>
    <property type="match status" value="1"/>
</dbReference>
<dbReference type="STRING" id="1317117.ATO7_08962"/>
<proteinExistence type="predicted"/>
<feature type="domain" description="PAS" evidence="1">
    <location>
        <begin position="49"/>
        <end position="80"/>
    </location>
</feature>
<dbReference type="InterPro" id="IPR013767">
    <property type="entry name" value="PAS_fold"/>
</dbReference>
<evidence type="ECO:0000259" key="1">
    <source>
        <dbReference type="PROSITE" id="PS50112"/>
    </source>
</evidence>
<dbReference type="NCBIfam" id="TIGR00229">
    <property type="entry name" value="sensory_box"/>
    <property type="match status" value="1"/>
</dbReference>
<gene>
    <name evidence="2" type="ORF">ATO7_08962</name>
</gene>
<evidence type="ECO:0000313" key="3">
    <source>
        <dbReference type="Proteomes" id="UP000192342"/>
    </source>
</evidence>
<organism evidence="2 3">
    <name type="scientific">Oceanococcus atlanticus</name>
    <dbReference type="NCBI Taxonomy" id="1317117"/>
    <lineage>
        <taxon>Bacteria</taxon>
        <taxon>Pseudomonadati</taxon>
        <taxon>Pseudomonadota</taxon>
        <taxon>Gammaproteobacteria</taxon>
        <taxon>Chromatiales</taxon>
        <taxon>Oceanococcaceae</taxon>
        <taxon>Oceanococcus</taxon>
    </lineage>
</organism>
<dbReference type="OrthoDB" id="7991996at2"/>
<dbReference type="PANTHER" id="PTHR44757:SF2">
    <property type="entry name" value="BIOFILM ARCHITECTURE MAINTENANCE PROTEIN MBAA"/>
    <property type="match status" value="1"/>
</dbReference>
<dbReference type="GO" id="GO:0006355">
    <property type="term" value="P:regulation of DNA-templated transcription"/>
    <property type="evidence" value="ECO:0007669"/>
    <property type="project" value="InterPro"/>
</dbReference>
<keyword evidence="2" id="KW-0808">Transferase</keyword>
<dbReference type="RefSeq" id="WP_158523131.1">
    <property type="nucleotide sequence ID" value="NZ_AQQV01000002.1"/>
</dbReference>
<dbReference type="EMBL" id="AQQV01000002">
    <property type="protein sequence ID" value="ORE87158.1"/>
    <property type="molecule type" value="Genomic_DNA"/>
</dbReference>
<dbReference type="InterPro" id="IPR052155">
    <property type="entry name" value="Biofilm_reg_signaling"/>
</dbReference>
<dbReference type="Gene3D" id="3.30.450.20">
    <property type="entry name" value="PAS domain"/>
    <property type="match status" value="1"/>
</dbReference>
<evidence type="ECO:0000313" key="2">
    <source>
        <dbReference type="EMBL" id="ORE87158.1"/>
    </source>
</evidence>
<dbReference type="GO" id="GO:0016301">
    <property type="term" value="F:kinase activity"/>
    <property type="evidence" value="ECO:0007669"/>
    <property type="project" value="UniProtKB-KW"/>
</dbReference>
<dbReference type="Pfam" id="PF00989">
    <property type="entry name" value="PAS"/>
    <property type="match status" value="1"/>
</dbReference>
<dbReference type="AlphaFoldDB" id="A0A1Y1SDT7"/>
<dbReference type="PANTHER" id="PTHR44757">
    <property type="entry name" value="DIGUANYLATE CYCLASE DGCP"/>
    <property type="match status" value="1"/>
</dbReference>
<sequence length="285" mass="31138">MAISEQQSPPAEYQLAQQALKGADGHLLAALAERVLLEPASQSRQAPSMFITDPTGLILWVNAAFTQLTGYTAAQAVGRNARLLSSGQQGRRFYRRMWECISSGQVWSAETVDCDRYGFRYVIEQSIYPLLRCGAIHYYLSVHHEVADQRVQRLEAERRRGVDEASGLLTGTAFLDRIGDRVRQAETASRHFAVISLQLAPACIEAAAGDIRGALGRADCAGHFGDGQVGLLINDLSTTAAACNWVSQALKTTCERHAWQAGVAIFPIHADCAGRLWRIADDNVP</sequence>
<protein>
    <submittedName>
        <fullName evidence="2">Histidine kinase</fullName>
    </submittedName>
</protein>
<dbReference type="Proteomes" id="UP000192342">
    <property type="component" value="Unassembled WGS sequence"/>
</dbReference>
<dbReference type="InterPro" id="IPR000014">
    <property type="entry name" value="PAS"/>
</dbReference>
<accession>A0A1Y1SDT7</accession>
<name>A0A1Y1SDT7_9GAMM</name>
<dbReference type="SUPFAM" id="SSF55785">
    <property type="entry name" value="PYP-like sensor domain (PAS domain)"/>
    <property type="match status" value="1"/>
</dbReference>
<keyword evidence="2" id="KW-0418">Kinase</keyword>
<dbReference type="InterPro" id="IPR035965">
    <property type="entry name" value="PAS-like_dom_sf"/>
</dbReference>
<keyword evidence="3" id="KW-1185">Reference proteome</keyword>
<comment type="caution">
    <text evidence="2">The sequence shown here is derived from an EMBL/GenBank/DDBJ whole genome shotgun (WGS) entry which is preliminary data.</text>
</comment>
<reference evidence="2 3" key="1">
    <citation type="submission" date="2013-04" db="EMBL/GenBank/DDBJ databases">
        <title>Oceanococcus atlanticus 22II-S10r2 Genome Sequencing.</title>
        <authorList>
            <person name="Lai Q."/>
            <person name="Li G."/>
            <person name="Shao Z."/>
        </authorList>
    </citation>
    <scope>NUCLEOTIDE SEQUENCE [LARGE SCALE GENOMIC DNA]</scope>
    <source>
        <strain evidence="2 3">22II-S10r2</strain>
    </source>
</reference>
<dbReference type="PROSITE" id="PS50112">
    <property type="entry name" value="PAS"/>
    <property type="match status" value="1"/>
</dbReference>